<evidence type="ECO:0000313" key="22">
    <source>
        <dbReference type="Proteomes" id="UP000008888"/>
    </source>
</evidence>
<reference evidence="21 22" key="1">
    <citation type="journal article" date="2011" name="J. Bacteriol.">
        <title>Complete Genome Sequence of the Aerobic Marine Methanotroph Methylomonas methanica MC09.</title>
        <authorList>
            <person name="Boden R."/>
            <person name="Cunliffe M."/>
            <person name="Scanlan J."/>
            <person name="Moussard H."/>
            <person name="Kits K.D."/>
            <person name="Klotz M.G."/>
            <person name="Jetten M.S."/>
            <person name="Vuilleumier S."/>
            <person name="Han J."/>
            <person name="Peters L."/>
            <person name="Mikhailova N."/>
            <person name="Teshima H."/>
            <person name="Tapia R."/>
            <person name="Kyrpides N."/>
            <person name="Ivanova N."/>
            <person name="Pagani I."/>
            <person name="Cheng J.F."/>
            <person name="Goodwin L."/>
            <person name="Han C."/>
            <person name="Hauser L."/>
            <person name="Land M.L."/>
            <person name="Lapidus A."/>
            <person name="Lucas S."/>
            <person name="Pitluck S."/>
            <person name="Woyke T."/>
            <person name="Stein L."/>
            <person name="Murrell J.C."/>
        </authorList>
    </citation>
    <scope>NUCLEOTIDE SEQUENCE [LARGE SCALE GENOMIC DNA]</scope>
    <source>
        <strain evidence="21 22">MC09</strain>
    </source>
</reference>
<feature type="transmembrane region" description="Helical" evidence="16">
    <location>
        <begin position="157"/>
        <end position="182"/>
    </location>
</feature>
<evidence type="ECO:0000256" key="4">
    <source>
        <dbReference type="ARBA" id="ARBA00022475"/>
    </source>
</evidence>
<dbReference type="SUPFAM" id="SSF47384">
    <property type="entry name" value="Homodimeric domain of signal transducing histidine kinase"/>
    <property type="match status" value="1"/>
</dbReference>
<dbReference type="SUPFAM" id="SSF52172">
    <property type="entry name" value="CheY-like"/>
    <property type="match status" value="2"/>
</dbReference>
<evidence type="ECO:0000256" key="12">
    <source>
        <dbReference type="ARBA" id="ARBA00023012"/>
    </source>
</evidence>
<evidence type="ECO:0000256" key="13">
    <source>
        <dbReference type="ARBA" id="ARBA00023136"/>
    </source>
</evidence>
<sequence>MKRQQFADLSITSKLHRLQAMTVGLALIFTLLATSATQLWHEHRALLVNAKSTANMIGFNASAALVFEDGPSATDVLKALRNSPNVIAAQLYTVRGEPIARYSADSSDIDLPRLLSEPDKQRNQSHWKWLTHTLIQPIFHQTEVVGYLALLIDLRPLWWGLLTNFGQISVVMLLAFLLSIFYGRGLASHFSLPLIRLSSLAQRVSDENNYSLRAEEHGEDEISQLVKSFNRMIEQVQDRDTELQHHRDRLEQIVEIRTADLSRAVVEAQAANAAKSQFLANMSHEIRTPMNGVLGMTELLLSTSLTPEQKRFAENVHKSGESLLSIINDILDFSKIEAGHLKLESVDFCLYQTVEDVIELFSERAYNKHLELNYRIAGDVPENVIGDPTRLRQILSNLLSNAIKFTSQGNITVDVGLTDTPNNNRIINDERAYGVRFTVSDTGIGISKGVIPNLFQPFSQADSSTTRKYGGTGLGLSICKQLVNMMSGDIEVHARIGEGTTFTVNLPLFASSKEFKPASLSESAGLAGLKLLIIQTTPAYPNILQNHCLSWGMSVDTADSATIALDMLKKSATTPHPYDLAIIDMPVADMDGLELGRLIISAPGLARIPLIMLPSAPYKDDVAAKRAGITALVKKPVRKADLYQSLLNALGASIRLPHSETRLDMPATAAAQLSAHILLVEDNRINQAVAQAMLNSFGCTVDIAENGLEALQAIDRKAYDLVLMDCMMPKMDGYETTAEIRRRQNCDNLSRFPIIALTANAIEGDREKCLLAGMDDYLTKPFESAALYKMISRWTDAANGKIAEPSEPASTGESNIDASSLEAIRLMDPQGGTELVSQVIMLYISNAGTLLQALEQAMAGGECSAIRSASHTLKSSSRQVGAFKLADLCNQIENAARNNQYDSSGQILSLIKAEFANVETELTRYL</sequence>
<dbReference type="GO" id="GO:0000155">
    <property type="term" value="F:phosphorelay sensor kinase activity"/>
    <property type="evidence" value="ECO:0007669"/>
    <property type="project" value="InterPro"/>
</dbReference>
<dbReference type="Gene3D" id="3.40.50.2300">
    <property type="match status" value="2"/>
</dbReference>
<dbReference type="InterPro" id="IPR008207">
    <property type="entry name" value="Sig_transdc_His_kin_Hpt_dom"/>
</dbReference>
<gene>
    <name evidence="21" type="ordered locus">Metme_1505</name>
</gene>
<feature type="modified residue" description="Phosphohistidine" evidence="14">
    <location>
        <position position="871"/>
    </location>
</feature>
<dbReference type="PROSITE" id="PS50109">
    <property type="entry name" value="HIS_KIN"/>
    <property type="match status" value="1"/>
</dbReference>
<dbReference type="Pfam" id="PF02518">
    <property type="entry name" value="HATPase_c"/>
    <property type="match status" value="1"/>
</dbReference>
<evidence type="ECO:0000256" key="15">
    <source>
        <dbReference type="PROSITE-ProRule" id="PRU00169"/>
    </source>
</evidence>
<evidence type="ECO:0000259" key="17">
    <source>
        <dbReference type="PROSITE" id="PS50109"/>
    </source>
</evidence>
<proteinExistence type="predicted"/>
<evidence type="ECO:0000256" key="2">
    <source>
        <dbReference type="ARBA" id="ARBA00004651"/>
    </source>
</evidence>
<dbReference type="FunFam" id="1.10.287.130:FF:000003">
    <property type="entry name" value="Histidine kinase"/>
    <property type="match status" value="1"/>
</dbReference>
<keyword evidence="9 21" id="KW-0418">Kinase</keyword>
<accession>F9ZZV9</accession>
<dbReference type="InterPro" id="IPR033417">
    <property type="entry name" value="CHASE8"/>
</dbReference>
<dbReference type="SMART" id="SM00387">
    <property type="entry name" value="HATPase_c"/>
    <property type="match status" value="1"/>
</dbReference>
<evidence type="ECO:0000256" key="10">
    <source>
        <dbReference type="ARBA" id="ARBA00022840"/>
    </source>
</evidence>
<dbReference type="PROSITE" id="PS50894">
    <property type="entry name" value="HPT"/>
    <property type="match status" value="1"/>
</dbReference>
<dbReference type="InterPro" id="IPR003661">
    <property type="entry name" value="HisK_dim/P_dom"/>
</dbReference>
<dbReference type="InterPro" id="IPR001789">
    <property type="entry name" value="Sig_transdc_resp-reg_receiver"/>
</dbReference>
<dbReference type="eggNOG" id="COG2205">
    <property type="taxonomic scope" value="Bacteria"/>
</dbReference>
<keyword evidence="8" id="KW-0547">Nucleotide-binding</keyword>
<dbReference type="SMART" id="SM00073">
    <property type="entry name" value="HPT"/>
    <property type="match status" value="1"/>
</dbReference>
<evidence type="ECO:0000259" key="18">
    <source>
        <dbReference type="PROSITE" id="PS50110"/>
    </source>
</evidence>
<evidence type="ECO:0000256" key="11">
    <source>
        <dbReference type="ARBA" id="ARBA00022989"/>
    </source>
</evidence>
<dbReference type="Gene3D" id="1.20.120.160">
    <property type="entry name" value="HPT domain"/>
    <property type="match status" value="1"/>
</dbReference>
<evidence type="ECO:0000256" key="5">
    <source>
        <dbReference type="ARBA" id="ARBA00022553"/>
    </source>
</evidence>
<reference key="2">
    <citation type="submission" date="2011-05" db="EMBL/GenBank/DDBJ databases">
        <title>Complete genome sequence of the aerobic marine methanotroph Methylomonas methanica MC09.</title>
        <authorList>
            <person name="Boden R."/>
            <person name="Cunliffe M."/>
            <person name="Scanlan J."/>
            <person name="Moussard H."/>
            <person name="Kits K.D."/>
            <person name="Klotz M."/>
            <person name="Jetten M."/>
            <person name="Vuilleumier S."/>
            <person name="Han J."/>
            <person name="Peters L."/>
            <person name="Mikhailova N."/>
            <person name="Teshima H."/>
            <person name="Tapia R."/>
            <person name="Kyrpides N."/>
            <person name="Ivanova N."/>
            <person name="Pagani I."/>
            <person name="Cheng J.-F."/>
            <person name="Goodwin L."/>
            <person name="Han C."/>
            <person name="Hauser L."/>
            <person name="Land M."/>
            <person name="Lapidus A."/>
            <person name="Lucas S."/>
            <person name="Pitluck S."/>
            <person name="Woyke T."/>
            <person name="Stein L.Y."/>
            <person name="Murrell C."/>
        </authorList>
    </citation>
    <scope>NUCLEOTIDE SEQUENCE</scope>
    <source>
        <strain>MC09</strain>
    </source>
</reference>
<dbReference type="InterPro" id="IPR003594">
    <property type="entry name" value="HATPase_dom"/>
</dbReference>
<dbReference type="PROSITE" id="PS50885">
    <property type="entry name" value="HAMP"/>
    <property type="match status" value="1"/>
</dbReference>
<dbReference type="Gene3D" id="3.30.565.10">
    <property type="entry name" value="Histidine kinase-like ATPase, C-terminal domain"/>
    <property type="match status" value="1"/>
</dbReference>
<dbReference type="EC" id="2.7.13.3" evidence="3"/>
<evidence type="ECO:0000259" key="20">
    <source>
        <dbReference type="PROSITE" id="PS50894"/>
    </source>
</evidence>
<dbReference type="EMBL" id="CP002738">
    <property type="protein sequence ID" value="AEF99927.1"/>
    <property type="molecule type" value="Genomic_DNA"/>
</dbReference>
<evidence type="ECO:0000256" key="6">
    <source>
        <dbReference type="ARBA" id="ARBA00022679"/>
    </source>
</evidence>
<dbReference type="PANTHER" id="PTHR45339:SF1">
    <property type="entry name" value="HYBRID SIGNAL TRANSDUCTION HISTIDINE KINASE J"/>
    <property type="match status" value="1"/>
</dbReference>
<organism evidence="21 22">
    <name type="scientific">Methylomonas methanica (strain DSM 25384 / MC09)</name>
    <dbReference type="NCBI Taxonomy" id="857087"/>
    <lineage>
        <taxon>Bacteria</taxon>
        <taxon>Pseudomonadati</taxon>
        <taxon>Pseudomonadota</taxon>
        <taxon>Gammaproteobacteria</taxon>
        <taxon>Methylococcales</taxon>
        <taxon>Methylococcaceae</taxon>
        <taxon>Methylomonas</taxon>
    </lineage>
</organism>
<feature type="domain" description="HAMP" evidence="19">
    <location>
        <begin position="188"/>
        <end position="241"/>
    </location>
</feature>
<evidence type="ECO:0000256" key="8">
    <source>
        <dbReference type="ARBA" id="ARBA00022741"/>
    </source>
</evidence>
<dbReference type="Pfam" id="PF17152">
    <property type="entry name" value="CHASE8"/>
    <property type="match status" value="1"/>
</dbReference>
<name>F9ZZV9_METMM</name>
<dbReference type="Pfam" id="PF00072">
    <property type="entry name" value="Response_reg"/>
    <property type="match status" value="2"/>
</dbReference>
<evidence type="ECO:0000256" key="14">
    <source>
        <dbReference type="PROSITE-ProRule" id="PRU00110"/>
    </source>
</evidence>
<keyword evidence="7 16" id="KW-0812">Transmembrane</keyword>
<dbReference type="CDD" id="cd06225">
    <property type="entry name" value="HAMP"/>
    <property type="match status" value="1"/>
</dbReference>
<dbReference type="STRING" id="857087.Metme_1505"/>
<dbReference type="eggNOG" id="COG0784">
    <property type="taxonomic scope" value="Bacteria"/>
</dbReference>
<feature type="transmembrane region" description="Helical" evidence="16">
    <location>
        <begin position="20"/>
        <end position="40"/>
    </location>
</feature>
<keyword evidence="12" id="KW-0902">Two-component regulatory system</keyword>
<feature type="domain" description="Histidine kinase" evidence="17">
    <location>
        <begin position="281"/>
        <end position="510"/>
    </location>
</feature>
<evidence type="ECO:0000256" key="7">
    <source>
        <dbReference type="ARBA" id="ARBA00022692"/>
    </source>
</evidence>
<dbReference type="InterPro" id="IPR036641">
    <property type="entry name" value="HPT_dom_sf"/>
</dbReference>
<evidence type="ECO:0000259" key="19">
    <source>
        <dbReference type="PROSITE" id="PS50885"/>
    </source>
</evidence>
<dbReference type="eggNOG" id="COG0745">
    <property type="taxonomic scope" value="Bacteria"/>
</dbReference>
<dbReference type="SUPFAM" id="SSF158472">
    <property type="entry name" value="HAMP domain-like"/>
    <property type="match status" value="1"/>
</dbReference>
<keyword evidence="4" id="KW-1003">Cell membrane</keyword>
<dbReference type="GO" id="GO:0005524">
    <property type="term" value="F:ATP binding"/>
    <property type="evidence" value="ECO:0007669"/>
    <property type="project" value="UniProtKB-KW"/>
</dbReference>
<dbReference type="SMART" id="SM00448">
    <property type="entry name" value="REC"/>
    <property type="match status" value="2"/>
</dbReference>
<feature type="domain" description="HPt" evidence="20">
    <location>
        <begin position="832"/>
        <end position="925"/>
    </location>
</feature>
<dbReference type="InterPro" id="IPR005467">
    <property type="entry name" value="His_kinase_dom"/>
</dbReference>
<comment type="catalytic activity">
    <reaction evidence="1">
        <text>ATP + protein L-histidine = ADP + protein N-phospho-L-histidine.</text>
        <dbReference type="EC" id="2.7.13.3"/>
    </reaction>
</comment>
<dbReference type="Proteomes" id="UP000008888">
    <property type="component" value="Chromosome"/>
</dbReference>
<dbReference type="InterPro" id="IPR036890">
    <property type="entry name" value="HATPase_C_sf"/>
</dbReference>
<evidence type="ECO:0000256" key="1">
    <source>
        <dbReference type="ARBA" id="ARBA00000085"/>
    </source>
</evidence>
<feature type="modified residue" description="4-aspartylphosphate" evidence="15">
    <location>
        <position position="584"/>
    </location>
</feature>
<dbReference type="FunFam" id="3.30.565.10:FF:000010">
    <property type="entry name" value="Sensor histidine kinase RcsC"/>
    <property type="match status" value="1"/>
</dbReference>
<dbReference type="KEGG" id="mmt:Metme_1505"/>
<dbReference type="RefSeq" id="WP_013818186.1">
    <property type="nucleotide sequence ID" value="NC_015572.1"/>
</dbReference>
<feature type="domain" description="Response regulatory" evidence="18">
    <location>
        <begin position="530"/>
        <end position="650"/>
    </location>
</feature>
<dbReference type="Pfam" id="PF00672">
    <property type="entry name" value="HAMP"/>
    <property type="match status" value="1"/>
</dbReference>
<keyword evidence="22" id="KW-1185">Reference proteome</keyword>
<dbReference type="OrthoDB" id="5555669at2"/>
<dbReference type="GO" id="GO:0005886">
    <property type="term" value="C:plasma membrane"/>
    <property type="evidence" value="ECO:0007669"/>
    <property type="project" value="UniProtKB-SubCell"/>
</dbReference>
<dbReference type="CDD" id="cd16922">
    <property type="entry name" value="HATPase_EvgS-ArcB-TorS-like"/>
    <property type="match status" value="1"/>
</dbReference>
<feature type="modified residue" description="4-aspartylphosphate" evidence="15">
    <location>
        <position position="725"/>
    </location>
</feature>
<dbReference type="InterPro" id="IPR011006">
    <property type="entry name" value="CheY-like_superfamily"/>
</dbReference>
<dbReference type="Pfam" id="PF01627">
    <property type="entry name" value="Hpt"/>
    <property type="match status" value="1"/>
</dbReference>
<keyword evidence="11 16" id="KW-1133">Transmembrane helix</keyword>
<keyword evidence="13 16" id="KW-0472">Membrane</keyword>
<dbReference type="SUPFAM" id="SSF55874">
    <property type="entry name" value="ATPase domain of HSP90 chaperone/DNA topoisomerase II/histidine kinase"/>
    <property type="match status" value="1"/>
</dbReference>
<dbReference type="eggNOG" id="COG3850">
    <property type="taxonomic scope" value="Bacteria"/>
</dbReference>
<dbReference type="HOGENOM" id="CLU_000445_104_15_6"/>
<dbReference type="PROSITE" id="PS50110">
    <property type="entry name" value="RESPONSE_REGULATORY"/>
    <property type="match status" value="2"/>
</dbReference>
<dbReference type="CDD" id="cd17546">
    <property type="entry name" value="REC_hyHK_CKI1_RcsC-like"/>
    <property type="match status" value="1"/>
</dbReference>
<protein>
    <recommendedName>
        <fullName evidence="3">histidine kinase</fullName>
        <ecNumber evidence="3">2.7.13.3</ecNumber>
    </recommendedName>
</protein>
<dbReference type="InterPro" id="IPR004358">
    <property type="entry name" value="Sig_transdc_His_kin-like_C"/>
</dbReference>
<dbReference type="AlphaFoldDB" id="F9ZZV9"/>
<dbReference type="InterPro" id="IPR003660">
    <property type="entry name" value="HAMP_dom"/>
</dbReference>
<dbReference type="CDD" id="cd00082">
    <property type="entry name" value="HisKA"/>
    <property type="match status" value="1"/>
</dbReference>
<reference evidence="22" key="3">
    <citation type="submission" date="2011-05" db="EMBL/GenBank/DDBJ databases">
        <title>Complete sequence of Methylomonas methanica MC09.</title>
        <authorList>
            <consortium name="US DOE Joint Genome Institute"/>
            <person name="Lucas S."/>
            <person name="Han J."/>
            <person name="Lapidus A."/>
            <person name="Cheng J.-F."/>
            <person name="Goodwin L."/>
            <person name="Pitluck S."/>
            <person name="Peters L."/>
            <person name="Mikhailova N."/>
            <person name="Teshima H."/>
            <person name="Han C."/>
            <person name="Tapia R."/>
            <person name="Land M."/>
            <person name="Hauser L."/>
            <person name="Kyrpides N."/>
            <person name="Ivanova N."/>
            <person name="Pagani I."/>
            <person name="Stein L."/>
            <person name="Woyke T."/>
        </authorList>
    </citation>
    <scope>NUCLEOTIDE SEQUENCE [LARGE SCALE GENOMIC DNA]</scope>
    <source>
        <strain evidence="22">MC09</strain>
    </source>
</reference>
<feature type="domain" description="Response regulatory" evidence="18">
    <location>
        <begin position="676"/>
        <end position="795"/>
    </location>
</feature>
<dbReference type="SMART" id="SM00388">
    <property type="entry name" value="HisKA"/>
    <property type="match status" value="1"/>
</dbReference>
<evidence type="ECO:0000256" key="3">
    <source>
        <dbReference type="ARBA" id="ARBA00012438"/>
    </source>
</evidence>
<dbReference type="PANTHER" id="PTHR45339">
    <property type="entry name" value="HYBRID SIGNAL TRANSDUCTION HISTIDINE KINASE J"/>
    <property type="match status" value="1"/>
</dbReference>
<dbReference type="Gene3D" id="6.10.340.10">
    <property type="match status" value="1"/>
</dbReference>
<dbReference type="Gene3D" id="1.10.287.130">
    <property type="match status" value="1"/>
</dbReference>
<evidence type="ECO:0000256" key="9">
    <source>
        <dbReference type="ARBA" id="ARBA00022777"/>
    </source>
</evidence>
<keyword evidence="6" id="KW-0808">Transferase</keyword>
<comment type="subcellular location">
    <subcellularLocation>
        <location evidence="2">Cell membrane</location>
        <topology evidence="2">Multi-pass membrane protein</topology>
    </subcellularLocation>
</comment>
<evidence type="ECO:0000256" key="16">
    <source>
        <dbReference type="SAM" id="Phobius"/>
    </source>
</evidence>
<dbReference type="InterPro" id="IPR036097">
    <property type="entry name" value="HisK_dim/P_sf"/>
</dbReference>
<evidence type="ECO:0000313" key="21">
    <source>
        <dbReference type="EMBL" id="AEF99927.1"/>
    </source>
</evidence>
<keyword evidence="5 15" id="KW-0597">Phosphoprotein</keyword>
<dbReference type="Pfam" id="PF00512">
    <property type="entry name" value="HisKA"/>
    <property type="match status" value="1"/>
</dbReference>
<dbReference type="SUPFAM" id="SSF47226">
    <property type="entry name" value="Histidine-containing phosphotransfer domain, HPT domain"/>
    <property type="match status" value="1"/>
</dbReference>
<keyword evidence="10" id="KW-0067">ATP-binding</keyword>
<dbReference type="PRINTS" id="PR00344">
    <property type="entry name" value="BCTRLSENSOR"/>
</dbReference>
<dbReference type="SMART" id="SM00304">
    <property type="entry name" value="HAMP"/>
    <property type="match status" value="1"/>
</dbReference>
<dbReference type="CDD" id="cd00088">
    <property type="entry name" value="HPT"/>
    <property type="match status" value="1"/>
</dbReference>